<feature type="compositionally biased region" description="Basic and acidic residues" evidence="1">
    <location>
        <begin position="10"/>
        <end position="26"/>
    </location>
</feature>
<reference evidence="3" key="1">
    <citation type="submission" date="2016-11" db="UniProtKB">
        <authorList>
            <consortium name="WormBaseParasite"/>
        </authorList>
    </citation>
    <scope>IDENTIFICATION</scope>
</reference>
<evidence type="ECO:0000313" key="3">
    <source>
        <dbReference type="WBParaSite" id="Hba_08322"/>
    </source>
</evidence>
<feature type="region of interest" description="Disordered" evidence="1">
    <location>
        <begin position="1"/>
        <end position="26"/>
    </location>
</feature>
<sequence length="40" mass="4765">MQQKYIITSKKMDRDGRVAERPQKAGEISRFKRIKNKAQE</sequence>
<protein>
    <submittedName>
        <fullName evidence="3">50S ribosomal protein L33</fullName>
    </submittedName>
</protein>
<organism evidence="2 3">
    <name type="scientific">Heterorhabditis bacteriophora</name>
    <name type="common">Entomopathogenic nematode worm</name>
    <dbReference type="NCBI Taxonomy" id="37862"/>
    <lineage>
        <taxon>Eukaryota</taxon>
        <taxon>Metazoa</taxon>
        <taxon>Ecdysozoa</taxon>
        <taxon>Nematoda</taxon>
        <taxon>Chromadorea</taxon>
        <taxon>Rhabditida</taxon>
        <taxon>Rhabditina</taxon>
        <taxon>Rhabditomorpha</taxon>
        <taxon>Strongyloidea</taxon>
        <taxon>Heterorhabditidae</taxon>
        <taxon>Heterorhabditis</taxon>
    </lineage>
</organism>
<evidence type="ECO:0000313" key="2">
    <source>
        <dbReference type="Proteomes" id="UP000095283"/>
    </source>
</evidence>
<accession>A0A1I7WT12</accession>
<keyword evidence="2" id="KW-1185">Reference proteome</keyword>
<dbReference type="Proteomes" id="UP000095283">
    <property type="component" value="Unplaced"/>
</dbReference>
<name>A0A1I7WT12_HETBA</name>
<dbReference type="WBParaSite" id="Hba_08322">
    <property type="protein sequence ID" value="Hba_08322"/>
    <property type="gene ID" value="Hba_08322"/>
</dbReference>
<dbReference type="AlphaFoldDB" id="A0A1I7WT12"/>
<evidence type="ECO:0000256" key="1">
    <source>
        <dbReference type="SAM" id="MobiDB-lite"/>
    </source>
</evidence>
<proteinExistence type="predicted"/>